<dbReference type="PANTHER" id="PTHR11014:SF63">
    <property type="entry name" value="METALLOPEPTIDASE, PUTATIVE (AFU_ORTHOLOGUE AFUA_6G09600)-RELATED"/>
    <property type="match status" value="1"/>
</dbReference>
<reference evidence="6" key="1">
    <citation type="submission" date="2016-06" db="EMBL/GenBank/DDBJ databases">
        <authorList>
            <person name="Nascimento L."/>
            <person name="Pereira R.V."/>
            <person name="Martins L.F."/>
            <person name="Quaggio R.B."/>
            <person name="Silva A.M."/>
            <person name="Setubal J.C."/>
        </authorList>
    </citation>
    <scope>NUCLEOTIDE SEQUENCE [LARGE SCALE GENOMIC DNA]</scope>
</reference>
<evidence type="ECO:0000259" key="4">
    <source>
        <dbReference type="Pfam" id="PF07687"/>
    </source>
</evidence>
<dbReference type="InterPro" id="IPR017439">
    <property type="entry name" value="Amidohydrolase"/>
</dbReference>
<dbReference type="InterPro" id="IPR011650">
    <property type="entry name" value="Peptidase_M20_dimer"/>
</dbReference>
<dbReference type="PIRSF" id="PIRSF005962">
    <property type="entry name" value="Pept_M20D_amidohydro"/>
    <property type="match status" value="1"/>
</dbReference>
<dbReference type="Pfam" id="PF01546">
    <property type="entry name" value="Peptidase_M20"/>
    <property type="match status" value="1"/>
</dbReference>
<feature type="domain" description="Peptidase M20 dimerisation" evidence="4">
    <location>
        <begin position="184"/>
        <end position="273"/>
    </location>
</feature>
<evidence type="ECO:0000256" key="3">
    <source>
        <dbReference type="PIRSR" id="PIRSR005962-1"/>
    </source>
</evidence>
<dbReference type="FunFam" id="3.30.70.360:FF:000014">
    <property type="entry name" value="N-acyl-L-amino acid amidohydrolase"/>
    <property type="match status" value="1"/>
</dbReference>
<dbReference type="Gene3D" id="3.30.70.360">
    <property type="match status" value="1"/>
</dbReference>
<evidence type="ECO:0000313" key="5">
    <source>
        <dbReference type="EMBL" id="OUM84720.1"/>
    </source>
</evidence>
<dbReference type="NCBIfam" id="TIGR01891">
    <property type="entry name" value="amidohydrolases"/>
    <property type="match status" value="1"/>
</dbReference>
<feature type="binding site" evidence="3">
    <location>
        <position position="359"/>
    </location>
    <ligand>
        <name>Mn(2+)</name>
        <dbReference type="ChEBI" id="CHEBI:29035"/>
        <label>2</label>
    </ligand>
</feature>
<evidence type="ECO:0000313" key="6">
    <source>
        <dbReference type="Proteomes" id="UP000196475"/>
    </source>
</evidence>
<comment type="caution">
    <text evidence="5">The sequence shown here is derived from an EMBL/GenBank/DDBJ whole genome shotgun (WGS) entry which is preliminary data.</text>
</comment>
<organism evidence="5 6">
    <name type="scientific">Bacillus thermozeamaize</name>
    <dbReference type="NCBI Taxonomy" id="230954"/>
    <lineage>
        <taxon>Bacteria</taxon>
        <taxon>Bacillati</taxon>
        <taxon>Bacillota</taxon>
        <taxon>Bacilli</taxon>
        <taxon>Bacillales</taxon>
        <taxon>Bacillaceae</taxon>
        <taxon>Bacillus</taxon>
    </lineage>
</organism>
<dbReference type="FunFam" id="3.40.630.10:FF:000006">
    <property type="entry name" value="N-acetyldiaminopimelate deacetylase"/>
    <property type="match status" value="1"/>
</dbReference>
<proteinExistence type="inferred from homology"/>
<name>A0A1Y3PBL3_9BACI</name>
<accession>A0A1Y3PBL3</accession>
<dbReference type="SUPFAM" id="SSF55031">
    <property type="entry name" value="Bacterial exopeptidase dimerisation domain"/>
    <property type="match status" value="1"/>
</dbReference>
<dbReference type="GO" id="GO:0016787">
    <property type="term" value="F:hydrolase activity"/>
    <property type="evidence" value="ECO:0007669"/>
    <property type="project" value="UniProtKB-KW"/>
</dbReference>
<dbReference type="EMBL" id="LZRT01000121">
    <property type="protein sequence ID" value="OUM84720.1"/>
    <property type="molecule type" value="Genomic_DNA"/>
</dbReference>
<dbReference type="SUPFAM" id="SSF53187">
    <property type="entry name" value="Zn-dependent exopeptidases"/>
    <property type="match status" value="1"/>
</dbReference>
<keyword evidence="3" id="KW-0464">Manganese</keyword>
<gene>
    <name evidence="5" type="ORF">BAA01_05800</name>
</gene>
<comment type="similarity">
    <text evidence="1">Belongs to the peptidase M20 family.</text>
</comment>
<evidence type="ECO:0000256" key="2">
    <source>
        <dbReference type="ARBA" id="ARBA00022801"/>
    </source>
</evidence>
<feature type="binding site" evidence="3">
    <location>
        <position position="99"/>
    </location>
    <ligand>
        <name>Mn(2+)</name>
        <dbReference type="ChEBI" id="CHEBI:29035"/>
        <label>2</label>
    </ligand>
</feature>
<evidence type="ECO:0000256" key="1">
    <source>
        <dbReference type="ARBA" id="ARBA00006153"/>
    </source>
</evidence>
<comment type="cofactor">
    <cofactor evidence="3">
        <name>Mn(2+)</name>
        <dbReference type="ChEBI" id="CHEBI:29035"/>
    </cofactor>
    <text evidence="3">The Mn(2+) ion enhances activity.</text>
</comment>
<dbReference type="CDD" id="cd08021">
    <property type="entry name" value="M20_Acy1_YhaA-like"/>
    <property type="match status" value="1"/>
</dbReference>
<feature type="binding site" evidence="3">
    <location>
        <position position="101"/>
    </location>
    <ligand>
        <name>Mn(2+)</name>
        <dbReference type="ChEBI" id="CHEBI:29035"/>
        <label>2</label>
    </ligand>
</feature>
<feature type="binding site" evidence="3">
    <location>
        <position position="160"/>
    </location>
    <ligand>
        <name>Mn(2+)</name>
        <dbReference type="ChEBI" id="CHEBI:29035"/>
        <label>2</label>
    </ligand>
</feature>
<sequence length="391" mass="42793">MMQMLEELYGEMVAWRRDFHRHPELSFQEERTPRVIAEHLRSFGVTVREQVGGRGVVGRIHGGRPGKTVALRADFDALPIQEETGVEYQSVVPGVMHACGHDAHTAVLLGVARVLSQFREHLAGDVVLIHQFAEEVAPGGAKPMIEDGCLDGVDVIYGTHLWSGFPRGRIGCRPGPIMAATDDFEILIHGKGGHGGMPHQTVDAIVLGAQIVQQLQSLVSRRVDPLKPAVVTVGSFHAGEAFNVIAGEARIKGTVRTLDAGVREQMERDMSALVHGLCQAAGAGVSFRYHRGYPVVSNHEREAQQVAEAVCRVMGEGAFFVMEPLMVGEDFAYYLEQVPGAFFFTGARNEALDAVYPHHHPRFNIDERAMLDAAKLLVHLTVTELAGLDRH</sequence>
<dbReference type="PANTHER" id="PTHR11014">
    <property type="entry name" value="PEPTIDASE M20 FAMILY MEMBER"/>
    <property type="match status" value="1"/>
</dbReference>
<protein>
    <submittedName>
        <fullName evidence="5">Peptidase M20</fullName>
    </submittedName>
</protein>
<keyword evidence="2" id="KW-0378">Hydrolase</keyword>
<dbReference type="Proteomes" id="UP000196475">
    <property type="component" value="Unassembled WGS sequence"/>
</dbReference>
<feature type="binding site" evidence="3">
    <location>
        <position position="135"/>
    </location>
    <ligand>
        <name>Mn(2+)</name>
        <dbReference type="ChEBI" id="CHEBI:29035"/>
        <label>2</label>
    </ligand>
</feature>
<dbReference type="Gene3D" id="3.40.630.10">
    <property type="entry name" value="Zn peptidases"/>
    <property type="match status" value="1"/>
</dbReference>
<dbReference type="AlphaFoldDB" id="A0A1Y3PBL3"/>
<dbReference type="InterPro" id="IPR036264">
    <property type="entry name" value="Bact_exopeptidase_dim_dom"/>
</dbReference>
<dbReference type="Pfam" id="PF07687">
    <property type="entry name" value="M20_dimer"/>
    <property type="match status" value="1"/>
</dbReference>
<dbReference type="GO" id="GO:0046872">
    <property type="term" value="F:metal ion binding"/>
    <property type="evidence" value="ECO:0007669"/>
    <property type="project" value="UniProtKB-KW"/>
</dbReference>
<dbReference type="InterPro" id="IPR002933">
    <property type="entry name" value="Peptidase_M20"/>
</dbReference>
<keyword evidence="3" id="KW-0479">Metal-binding</keyword>